<proteinExistence type="predicted"/>
<dbReference type="Pfam" id="PF17932">
    <property type="entry name" value="TetR_C_24"/>
    <property type="match status" value="1"/>
</dbReference>
<dbReference type="AlphaFoldDB" id="A0A939BXL7"/>
<sequence length="210" mass="22677">MTGSTKYQQVVEAAAQLFADRGYRGTSMRDIADAVGLHAPSLYNRVHSKADVLRAIIDSALDGLVDAQFQAISSTPDVELQLRRAVEAKVLFQAQHPHFIRVLALEVHHLDEQPRGVVTDRIAQYEDSWLALINRGCASGHFRVASVELLVPTLLSMGTQSAAQSALNLSMAQVAYHFGDMAMRLVEPAGIPGRGSTDVDPGASDISRSA</sequence>
<dbReference type="PANTHER" id="PTHR30055:SF234">
    <property type="entry name" value="HTH-TYPE TRANSCRIPTIONAL REGULATOR BETI"/>
    <property type="match status" value="1"/>
</dbReference>
<accession>A0A939BXL7</accession>
<feature type="domain" description="HTH tetR-type" evidence="6">
    <location>
        <begin position="4"/>
        <end position="64"/>
    </location>
</feature>
<evidence type="ECO:0000313" key="8">
    <source>
        <dbReference type="Proteomes" id="UP000663792"/>
    </source>
</evidence>
<evidence type="ECO:0000256" key="1">
    <source>
        <dbReference type="ARBA" id="ARBA00023015"/>
    </source>
</evidence>
<dbReference type="InterPro" id="IPR041490">
    <property type="entry name" value="KstR2_TetR_C"/>
</dbReference>
<dbReference type="InterPro" id="IPR023772">
    <property type="entry name" value="DNA-bd_HTH_TetR-type_CS"/>
</dbReference>
<evidence type="ECO:0000256" key="3">
    <source>
        <dbReference type="ARBA" id="ARBA00023163"/>
    </source>
</evidence>
<reference evidence="7" key="1">
    <citation type="submission" date="2021-01" db="EMBL/GenBank/DDBJ databases">
        <title>YIM 132084 draft genome.</title>
        <authorList>
            <person name="An D."/>
        </authorList>
    </citation>
    <scope>NUCLEOTIDE SEQUENCE</scope>
    <source>
        <strain evidence="7">YIM 132084</strain>
    </source>
</reference>
<feature type="DNA-binding region" description="H-T-H motif" evidence="4">
    <location>
        <begin position="27"/>
        <end position="46"/>
    </location>
</feature>
<dbReference type="PROSITE" id="PS50977">
    <property type="entry name" value="HTH_TETR_2"/>
    <property type="match status" value="1"/>
</dbReference>
<dbReference type="InterPro" id="IPR036271">
    <property type="entry name" value="Tet_transcr_reg_TetR-rel_C_sf"/>
</dbReference>
<dbReference type="InterPro" id="IPR001647">
    <property type="entry name" value="HTH_TetR"/>
</dbReference>
<dbReference type="GO" id="GO:0003700">
    <property type="term" value="F:DNA-binding transcription factor activity"/>
    <property type="evidence" value="ECO:0007669"/>
    <property type="project" value="TreeGrafter"/>
</dbReference>
<dbReference type="EMBL" id="JAERWK010000001">
    <property type="protein sequence ID" value="MBM9465716.1"/>
    <property type="molecule type" value="Genomic_DNA"/>
</dbReference>
<dbReference type="SUPFAM" id="SSF46689">
    <property type="entry name" value="Homeodomain-like"/>
    <property type="match status" value="1"/>
</dbReference>
<evidence type="ECO:0000313" key="7">
    <source>
        <dbReference type="EMBL" id="MBM9465716.1"/>
    </source>
</evidence>
<feature type="region of interest" description="Disordered" evidence="5">
    <location>
        <begin position="191"/>
        <end position="210"/>
    </location>
</feature>
<keyword evidence="1" id="KW-0805">Transcription regulation</keyword>
<comment type="caution">
    <text evidence="7">The sequence shown here is derived from an EMBL/GenBank/DDBJ whole genome shotgun (WGS) entry which is preliminary data.</text>
</comment>
<dbReference type="InterPro" id="IPR050109">
    <property type="entry name" value="HTH-type_TetR-like_transc_reg"/>
</dbReference>
<evidence type="ECO:0000259" key="6">
    <source>
        <dbReference type="PROSITE" id="PS50977"/>
    </source>
</evidence>
<dbReference type="RefSeq" id="WP_205258673.1">
    <property type="nucleotide sequence ID" value="NZ_JAERWK010000001.1"/>
</dbReference>
<dbReference type="Proteomes" id="UP000663792">
    <property type="component" value="Unassembled WGS sequence"/>
</dbReference>
<keyword evidence="2 4" id="KW-0238">DNA-binding</keyword>
<gene>
    <name evidence="7" type="ORF">JL106_00300</name>
</gene>
<protein>
    <submittedName>
        <fullName evidence="7">TetR/AcrR family transcriptional regulator</fullName>
    </submittedName>
</protein>
<keyword evidence="3" id="KW-0804">Transcription</keyword>
<name>A0A939BXL7_9ACTN</name>
<dbReference type="PRINTS" id="PR00455">
    <property type="entry name" value="HTHTETR"/>
</dbReference>
<dbReference type="PROSITE" id="PS01081">
    <property type="entry name" value="HTH_TETR_1"/>
    <property type="match status" value="1"/>
</dbReference>
<dbReference type="PANTHER" id="PTHR30055">
    <property type="entry name" value="HTH-TYPE TRANSCRIPTIONAL REGULATOR RUTR"/>
    <property type="match status" value="1"/>
</dbReference>
<dbReference type="Gene3D" id="1.10.357.10">
    <property type="entry name" value="Tetracycline Repressor, domain 2"/>
    <property type="match status" value="1"/>
</dbReference>
<evidence type="ECO:0000256" key="5">
    <source>
        <dbReference type="SAM" id="MobiDB-lite"/>
    </source>
</evidence>
<organism evidence="7 8">
    <name type="scientific">Nakamurella leprariae</name>
    <dbReference type="NCBI Taxonomy" id="2803911"/>
    <lineage>
        <taxon>Bacteria</taxon>
        <taxon>Bacillati</taxon>
        <taxon>Actinomycetota</taxon>
        <taxon>Actinomycetes</taxon>
        <taxon>Nakamurellales</taxon>
        <taxon>Nakamurellaceae</taxon>
        <taxon>Nakamurella</taxon>
    </lineage>
</organism>
<dbReference type="Pfam" id="PF00440">
    <property type="entry name" value="TetR_N"/>
    <property type="match status" value="1"/>
</dbReference>
<evidence type="ECO:0000256" key="4">
    <source>
        <dbReference type="PROSITE-ProRule" id="PRU00335"/>
    </source>
</evidence>
<evidence type="ECO:0000256" key="2">
    <source>
        <dbReference type="ARBA" id="ARBA00023125"/>
    </source>
</evidence>
<dbReference type="GO" id="GO:0000976">
    <property type="term" value="F:transcription cis-regulatory region binding"/>
    <property type="evidence" value="ECO:0007669"/>
    <property type="project" value="TreeGrafter"/>
</dbReference>
<dbReference type="SUPFAM" id="SSF48498">
    <property type="entry name" value="Tetracyclin repressor-like, C-terminal domain"/>
    <property type="match status" value="1"/>
</dbReference>
<keyword evidence="8" id="KW-1185">Reference proteome</keyword>
<dbReference type="InterPro" id="IPR009057">
    <property type="entry name" value="Homeodomain-like_sf"/>
</dbReference>